<dbReference type="OrthoDB" id="1343429at2"/>
<dbReference type="Pfam" id="PF21602">
    <property type="entry name" value="GldM_3rd"/>
    <property type="match status" value="1"/>
</dbReference>
<evidence type="ECO:0000313" key="4">
    <source>
        <dbReference type="Proteomes" id="UP000184488"/>
    </source>
</evidence>
<sequence>MKKIIVLLLLPFLGFTQNDTIKDVKSKLSVIGLDRMNVVYRGVPNPISIAVNDAKSYKITGNGVSQNEEGKYVLRPGPGTETKVIVEIEKLDGSKVIEEHRFRIKAGLPAPDGTINNIACPFNDGLIFNIVEIENAEIGVYFKDFLMMESIVKQFNLKVQGYPTMTITGNKITPEAFELIKKVRKKDFIIISNIKANYFGPDFGCIKNPSTIVFRVIK</sequence>
<proteinExistence type="predicted"/>
<reference evidence="4" key="1">
    <citation type="submission" date="2016-11" db="EMBL/GenBank/DDBJ databases">
        <authorList>
            <person name="Varghese N."/>
            <person name="Submissions S."/>
        </authorList>
    </citation>
    <scope>NUCLEOTIDE SEQUENCE [LARGE SCALE GENOMIC DNA]</scope>
    <source>
        <strain evidence="4">DSM 18829</strain>
    </source>
</reference>
<gene>
    <name evidence="3" type="ORF">SAMN05444363_0406</name>
</gene>
<organism evidence="3 4">
    <name type="scientific">Flavobacterium terrae</name>
    <dbReference type="NCBI Taxonomy" id="415425"/>
    <lineage>
        <taxon>Bacteria</taxon>
        <taxon>Pseudomonadati</taxon>
        <taxon>Bacteroidota</taxon>
        <taxon>Flavobacteriia</taxon>
        <taxon>Flavobacteriales</taxon>
        <taxon>Flavobacteriaceae</taxon>
        <taxon>Flavobacterium</taxon>
    </lineage>
</organism>
<dbReference type="Proteomes" id="UP000184488">
    <property type="component" value="Unassembled WGS sequence"/>
</dbReference>
<protein>
    <submittedName>
        <fullName evidence="3">GldM C-terminal domain-containing protein</fullName>
    </submittedName>
</protein>
<evidence type="ECO:0000259" key="2">
    <source>
        <dbReference type="Pfam" id="PF21602"/>
    </source>
</evidence>
<dbReference type="InterPro" id="IPR022719">
    <property type="entry name" value="Motility-assoc_prot_GldM_C"/>
</dbReference>
<dbReference type="InterPro" id="IPR048406">
    <property type="entry name" value="GldM_Ig-like-2"/>
</dbReference>
<accession>A0A1M6AU97</accession>
<evidence type="ECO:0000259" key="1">
    <source>
        <dbReference type="Pfam" id="PF12080"/>
    </source>
</evidence>
<feature type="domain" description="Gliding motility-associated protein GldM second immunoglobulin-like" evidence="2">
    <location>
        <begin position="34"/>
        <end position="105"/>
    </location>
</feature>
<dbReference type="STRING" id="415425.SAMN05444363_0406"/>
<dbReference type="RefSeq" id="WP_073308096.1">
    <property type="nucleotide sequence ID" value="NZ_FQZI01000001.1"/>
</dbReference>
<dbReference type="EMBL" id="FQZI01000001">
    <property type="protein sequence ID" value="SHI40055.1"/>
    <property type="molecule type" value="Genomic_DNA"/>
</dbReference>
<keyword evidence="4" id="KW-1185">Reference proteome</keyword>
<dbReference type="Pfam" id="PF12080">
    <property type="entry name" value="GldM_4th"/>
    <property type="match status" value="1"/>
</dbReference>
<feature type="domain" description="Gliding motility-associated protein GldM C-terminal" evidence="1">
    <location>
        <begin position="109"/>
        <end position="212"/>
    </location>
</feature>
<name>A0A1M6AU97_9FLAO</name>
<evidence type="ECO:0000313" key="3">
    <source>
        <dbReference type="EMBL" id="SHI40055.1"/>
    </source>
</evidence>
<dbReference type="AlphaFoldDB" id="A0A1M6AU97"/>